<evidence type="ECO:0000313" key="1">
    <source>
        <dbReference type="EMBL" id="MBB6498639.1"/>
    </source>
</evidence>
<evidence type="ECO:0000313" key="2">
    <source>
        <dbReference type="Proteomes" id="UP000521017"/>
    </source>
</evidence>
<reference evidence="1 2" key="1">
    <citation type="submission" date="2020-08" db="EMBL/GenBank/DDBJ databases">
        <title>Genomic Encyclopedia of Type Strains, Phase IV (KMG-V): Genome sequencing to study the core and pangenomes of soil and plant-associated prokaryotes.</title>
        <authorList>
            <person name="Whitman W."/>
        </authorList>
    </citation>
    <scope>NUCLEOTIDE SEQUENCE [LARGE SCALE GENOMIC DNA]</scope>
    <source>
        <strain evidence="1 2">M2T3</strain>
    </source>
</reference>
<dbReference type="Proteomes" id="UP000521017">
    <property type="component" value="Unassembled WGS sequence"/>
</dbReference>
<name>A0A7X0J0W8_9SPHI</name>
<dbReference type="EMBL" id="JACHCC010000002">
    <property type="protein sequence ID" value="MBB6498639.1"/>
    <property type="molecule type" value="Genomic_DNA"/>
</dbReference>
<dbReference type="RefSeq" id="WP_184622946.1">
    <property type="nucleotide sequence ID" value="NZ_JACHCC010000002.1"/>
</dbReference>
<organism evidence="1 2">
    <name type="scientific">Pedobacter cryoconitis</name>
    <dbReference type="NCBI Taxonomy" id="188932"/>
    <lineage>
        <taxon>Bacteria</taxon>
        <taxon>Pseudomonadati</taxon>
        <taxon>Bacteroidota</taxon>
        <taxon>Sphingobacteriia</taxon>
        <taxon>Sphingobacteriales</taxon>
        <taxon>Sphingobacteriaceae</taxon>
        <taxon>Pedobacter</taxon>
    </lineage>
</organism>
<proteinExistence type="predicted"/>
<gene>
    <name evidence="1" type="ORF">HDF25_000776</name>
</gene>
<sequence length="80" mass="9312">MKTVTFSFDHPVAVKIFFNCTSDPHLKQEIKLLRSDEYGLLHIPLEGIPEGIWELMLEWNHEDRDFCMKKVLEIPGAILS</sequence>
<accession>A0A7X0J0W8</accession>
<dbReference type="AlphaFoldDB" id="A0A7X0J0W8"/>
<protein>
    <submittedName>
        <fullName evidence="1">Uncharacterized protein</fullName>
    </submittedName>
</protein>
<comment type="caution">
    <text evidence="1">The sequence shown here is derived from an EMBL/GenBank/DDBJ whole genome shotgun (WGS) entry which is preliminary data.</text>
</comment>